<protein>
    <submittedName>
        <fullName evidence="3">Inner membrane protein YqaA</fullName>
    </submittedName>
</protein>
<evidence type="ECO:0000256" key="1">
    <source>
        <dbReference type="SAM" id="Phobius"/>
    </source>
</evidence>
<feature type="transmembrane region" description="Helical" evidence="1">
    <location>
        <begin position="108"/>
        <end position="131"/>
    </location>
</feature>
<dbReference type="InterPro" id="IPR032816">
    <property type="entry name" value="VTT_dom"/>
</dbReference>
<sequence>MAATLLPLGSELLLLGFVARYPELALIGWGSASLGNTLGGMTNWWLGKYLLHFQERRWFPVSAKRLQQVQYWIQRFGQPALLFSWLPVVGDALCLAAGVAKLHWLPVMLWIFVGKCVRYGVLVWGTNALVLS</sequence>
<dbReference type="Proteomes" id="UP000092627">
    <property type="component" value="Unassembled WGS sequence"/>
</dbReference>
<dbReference type="RefSeq" id="WP_231870762.1">
    <property type="nucleotide sequence ID" value="NZ_FLOC01000002.1"/>
</dbReference>
<keyword evidence="4" id="KW-1185">Reference proteome</keyword>
<proteinExistence type="predicted"/>
<dbReference type="GO" id="GO:0005886">
    <property type="term" value="C:plasma membrane"/>
    <property type="evidence" value="ECO:0007669"/>
    <property type="project" value="UniProtKB-ARBA"/>
</dbReference>
<organism evidence="3 4">
    <name type="scientific">Marinomonas aquimarina</name>
    <dbReference type="NCBI Taxonomy" id="295068"/>
    <lineage>
        <taxon>Bacteria</taxon>
        <taxon>Pseudomonadati</taxon>
        <taxon>Pseudomonadota</taxon>
        <taxon>Gammaproteobacteria</taxon>
        <taxon>Oceanospirillales</taxon>
        <taxon>Oceanospirillaceae</taxon>
        <taxon>Marinomonas</taxon>
    </lineage>
</organism>
<feature type="transmembrane region" description="Helical" evidence="1">
    <location>
        <begin position="80"/>
        <end position="102"/>
    </location>
</feature>
<accession>A0A1A8T698</accession>
<dbReference type="InterPro" id="IPR051311">
    <property type="entry name" value="DedA_domain"/>
</dbReference>
<keyword evidence="1" id="KW-0812">Transmembrane</keyword>
<keyword evidence="1" id="KW-0472">Membrane</keyword>
<evidence type="ECO:0000313" key="3">
    <source>
        <dbReference type="EMBL" id="SBS26588.1"/>
    </source>
</evidence>
<dbReference type="AlphaFoldDB" id="A0A1A8T698"/>
<feature type="domain" description="VTT" evidence="2">
    <location>
        <begin position="14"/>
        <end position="123"/>
    </location>
</feature>
<dbReference type="PANTHER" id="PTHR42709">
    <property type="entry name" value="ALKALINE PHOSPHATASE LIKE PROTEIN"/>
    <property type="match status" value="1"/>
</dbReference>
<dbReference type="STRING" id="295068.MAQ5080_00561"/>
<dbReference type="PANTHER" id="PTHR42709:SF4">
    <property type="entry name" value="INNER MEMBRANE PROTEIN YQAA"/>
    <property type="match status" value="1"/>
</dbReference>
<gene>
    <name evidence="3" type="primary">yqaA</name>
    <name evidence="3" type="ORF">MAQ5080_00561</name>
</gene>
<evidence type="ECO:0000313" key="4">
    <source>
        <dbReference type="Proteomes" id="UP000092627"/>
    </source>
</evidence>
<keyword evidence="1" id="KW-1133">Transmembrane helix</keyword>
<dbReference type="EMBL" id="FLOC01000002">
    <property type="protein sequence ID" value="SBS26588.1"/>
    <property type="molecule type" value="Genomic_DNA"/>
</dbReference>
<reference evidence="3 4" key="1">
    <citation type="submission" date="2016-06" db="EMBL/GenBank/DDBJ databases">
        <authorList>
            <person name="Kjaerup R.B."/>
            <person name="Dalgaard T.S."/>
            <person name="Juul-Madsen H.R."/>
        </authorList>
    </citation>
    <scope>NUCLEOTIDE SEQUENCE [LARGE SCALE GENOMIC DNA]</scope>
    <source>
        <strain evidence="3 4">CECT 5080</strain>
    </source>
</reference>
<dbReference type="Pfam" id="PF09335">
    <property type="entry name" value="VTT_dom"/>
    <property type="match status" value="1"/>
</dbReference>
<evidence type="ECO:0000259" key="2">
    <source>
        <dbReference type="Pfam" id="PF09335"/>
    </source>
</evidence>
<name>A0A1A8T698_9GAMM</name>